<evidence type="ECO:0000256" key="2">
    <source>
        <dbReference type="ARBA" id="ARBA00008574"/>
    </source>
</evidence>
<reference evidence="11" key="1">
    <citation type="journal article" date="2021" name="Nat. Commun.">
        <title>Genomic analyses provide insights into spinach domestication and the genetic basis of agronomic traits.</title>
        <authorList>
            <person name="Cai X."/>
            <person name="Sun X."/>
            <person name="Xu C."/>
            <person name="Sun H."/>
            <person name="Wang X."/>
            <person name="Ge C."/>
            <person name="Zhang Z."/>
            <person name="Wang Q."/>
            <person name="Fei Z."/>
            <person name="Jiao C."/>
            <person name="Wang Q."/>
        </authorList>
    </citation>
    <scope>NUCLEOTIDE SEQUENCE [LARGE SCALE GENOMIC DNA]</scope>
    <source>
        <strain evidence="11">cv. Varoflay</strain>
    </source>
</reference>
<comment type="catalytic activity">
    <reaction evidence="8">
        <text>L-cysteinyl-[protein] + hexadecanoyl-CoA = S-hexadecanoyl-L-cysteinyl-[protein] + CoA</text>
        <dbReference type="Rhea" id="RHEA:36683"/>
        <dbReference type="Rhea" id="RHEA-COMP:10131"/>
        <dbReference type="Rhea" id="RHEA-COMP:11032"/>
        <dbReference type="ChEBI" id="CHEBI:29950"/>
        <dbReference type="ChEBI" id="CHEBI:57287"/>
        <dbReference type="ChEBI" id="CHEBI:57379"/>
        <dbReference type="ChEBI" id="CHEBI:74151"/>
        <dbReference type="EC" id="2.3.1.225"/>
    </reaction>
</comment>
<dbReference type="EC" id="2.3.1.225" evidence="8"/>
<name>A0A9R0JS73_SPIOL</name>
<feature type="transmembrane region" description="Helical" evidence="8">
    <location>
        <begin position="12"/>
        <end position="32"/>
    </location>
</feature>
<evidence type="ECO:0000313" key="12">
    <source>
        <dbReference type="RefSeq" id="XP_021845170.1"/>
    </source>
</evidence>
<comment type="similarity">
    <text evidence="2 8">Belongs to the DHHC palmitoyltransferase family.</text>
</comment>
<evidence type="ECO:0000256" key="8">
    <source>
        <dbReference type="RuleBase" id="RU079119"/>
    </source>
</evidence>
<dbReference type="GeneID" id="110785038"/>
<dbReference type="OrthoDB" id="9909019at2759"/>
<accession>A0A9R0JS73</accession>
<dbReference type="RefSeq" id="XP_021845170.1">
    <property type="nucleotide sequence ID" value="XM_021989478.2"/>
</dbReference>
<proteinExistence type="inferred from homology"/>
<dbReference type="Pfam" id="PF01529">
    <property type="entry name" value="DHHC"/>
    <property type="match status" value="1"/>
</dbReference>
<keyword evidence="11" id="KW-1185">Reference proteome</keyword>
<dbReference type="InterPro" id="IPR039859">
    <property type="entry name" value="PFA4/ZDH16/20/ERF2-like"/>
</dbReference>
<gene>
    <name evidence="12" type="primary">LOC110785038</name>
</gene>
<evidence type="ECO:0000256" key="4">
    <source>
        <dbReference type="ARBA" id="ARBA00022692"/>
    </source>
</evidence>
<feature type="compositionally biased region" description="Polar residues" evidence="9">
    <location>
        <begin position="614"/>
        <end position="623"/>
    </location>
</feature>
<dbReference type="Proteomes" id="UP000813463">
    <property type="component" value="Chromosome 6"/>
</dbReference>
<comment type="subcellular location">
    <subcellularLocation>
        <location evidence="1">Endomembrane system</location>
        <topology evidence="1">Multi-pass membrane protein</topology>
    </subcellularLocation>
</comment>
<evidence type="ECO:0000256" key="9">
    <source>
        <dbReference type="SAM" id="MobiDB-lite"/>
    </source>
</evidence>
<keyword evidence="7 8" id="KW-0012">Acyltransferase</keyword>
<dbReference type="PANTHER" id="PTHR22883">
    <property type="entry name" value="ZINC FINGER DHHC DOMAIN CONTAINING PROTEIN"/>
    <property type="match status" value="1"/>
</dbReference>
<organism evidence="11 12">
    <name type="scientific">Spinacia oleracea</name>
    <name type="common">Spinach</name>
    <dbReference type="NCBI Taxonomy" id="3562"/>
    <lineage>
        <taxon>Eukaryota</taxon>
        <taxon>Viridiplantae</taxon>
        <taxon>Streptophyta</taxon>
        <taxon>Embryophyta</taxon>
        <taxon>Tracheophyta</taxon>
        <taxon>Spermatophyta</taxon>
        <taxon>Magnoliopsida</taxon>
        <taxon>eudicotyledons</taxon>
        <taxon>Gunneridae</taxon>
        <taxon>Pentapetalae</taxon>
        <taxon>Caryophyllales</taxon>
        <taxon>Chenopodiaceae</taxon>
        <taxon>Chenopodioideae</taxon>
        <taxon>Anserineae</taxon>
        <taxon>Spinacia</taxon>
    </lineage>
</organism>
<keyword evidence="4 8" id="KW-0812">Transmembrane</keyword>
<dbReference type="InterPro" id="IPR001594">
    <property type="entry name" value="Palmitoyltrfase_DHHC"/>
</dbReference>
<dbReference type="PROSITE" id="PS50216">
    <property type="entry name" value="DHHC"/>
    <property type="match status" value="1"/>
</dbReference>
<evidence type="ECO:0000259" key="10">
    <source>
        <dbReference type="Pfam" id="PF01529"/>
    </source>
</evidence>
<evidence type="ECO:0000256" key="3">
    <source>
        <dbReference type="ARBA" id="ARBA00022679"/>
    </source>
</evidence>
<dbReference type="GO" id="GO:0005794">
    <property type="term" value="C:Golgi apparatus"/>
    <property type="evidence" value="ECO:0000318"/>
    <property type="project" value="GO_Central"/>
</dbReference>
<evidence type="ECO:0000256" key="6">
    <source>
        <dbReference type="ARBA" id="ARBA00023136"/>
    </source>
</evidence>
<comment type="domain">
    <text evidence="8">The DHHC domain is required for palmitoyltransferase activity.</text>
</comment>
<dbReference type="GO" id="GO:0019706">
    <property type="term" value="F:protein-cysteine S-palmitoyltransferase activity"/>
    <property type="evidence" value="ECO:0000318"/>
    <property type="project" value="GO_Central"/>
</dbReference>
<dbReference type="GO" id="GO:0006612">
    <property type="term" value="P:protein targeting to membrane"/>
    <property type="evidence" value="ECO:0000318"/>
    <property type="project" value="GO_Central"/>
</dbReference>
<feature type="transmembrane region" description="Helical" evidence="8">
    <location>
        <begin position="272"/>
        <end position="298"/>
    </location>
</feature>
<evidence type="ECO:0000256" key="7">
    <source>
        <dbReference type="ARBA" id="ARBA00023315"/>
    </source>
</evidence>
<protein>
    <recommendedName>
        <fullName evidence="8">S-acyltransferase</fullName>
        <ecNumber evidence="8">2.3.1.225</ecNumber>
    </recommendedName>
    <alternativeName>
        <fullName evidence="8">Palmitoyltransferase</fullName>
    </alternativeName>
</protein>
<sequence>MRKHGWQLPYHPLQVVAVAVFLALGFAFYVFFAPFVGKELYQYIIMGLYTPLIVSAFGLYIWCAASDPADPGVFRSKKYLKTSCKGKHTEAKDLKLGGGSVSSKQFAIAGENSNKPHDGSVKSADVNMEDFDAEHEQNVGSSNCLSCVLGVLFFPCTFLCNCMSSSEESSEQQISEEGMFYCSLCEVEVFKYSKHCRVCDKCVDCFDHHCRWLNNCIGKGNYRKFFTLMVVSLLLLILQWSTGILVLICSFLERKRFSAEIVAKLGSSFSLVPFIIVVAMCTILAMIATLPLAQLFFFHILLIKKGLSTYDYIVALREQEQQEVGGGQSPQMSQVSSLTGLSSASSFNTFRRGAWCTPPRLFLEDQFDVVPPDTGSVSSYGKKGAIEEPMKKKNPAVKISPWTLARLNAEEVSKAAAEARKKSKILQPVTRREGPINLERDSSFGSGRRVVSRVDHNRRRNSKRVRLPSDLPLEQLVNVSGKTTTKASSSSSMAPLQLEARSAFRTSMAMSSGANIMAGSSPESSIDSPDVHPFRLSSSGAEESRRLTGLQVAGGGVLPGIPLSRSTSDGYEPSGGEDSDQVPSRPEERTVNWTSLLFRSNQDGGTLSLKGPSAFNQGNLRKF</sequence>
<feature type="region of interest" description="Disordered" evidence="9">
    <location>
        <begin position="601"/>
        <end position="623"/>
    </location>
</feature>
<evidence type="ECO:0000313" key="11">
    <source>
        <dbReference type="Proteomes" id="UP000813463"/>
    </source>
</evidence>
<keyword evidence="5 8" id="KW-1133">Transmembrane helix</keyword>
<feature type="domain" description="Palmitoyltransferase DHHC" evidence="10">
    <location>
        <begin position="181"/>
        <end position="313"/>
    </location>
</feature>
<evidence type="ECO:0000256" key="1">
    <source>
        <dbReference type="ARBA" id="ARBA00004127"/>
    </source>
</evidence>
<keyword evidence="3 8" id="KW-0808">Transferase</keyword>
<dbReference type="KEGG" id="soe:110785038"/>
<dbReference type="PANTHER" id="PTHR22883:SF265">
    <property type="entry name" value="PROTEIN S-ACYLTRANSFERASE 22-RELATED"/>
    <property type="match status" value="1"/>
</dbReference>
<dbReference type="GO" id="GO:0005783">
    <property type="term" value="C:endoplasmic reticulum"/>
    <property type="evidence" value="ECO:0000318"/>
    <property type="project" value="GO_Central"/>
</dbReference>
<feature type="transmembrane region" description="Helical" evidence="8">
    <location>
        <begin position="225"/>
        <end position="252"/>
    </location>
</feature>
<dbReference type="AlphaFoldDB" id="A0A9R0JS73"/>
<reference evidence="12" key="2">
    <citation type="submission" date="2025-08" db="UniProtKB">
        <authorList>
            <consortium name="RefSeq"/>
        </authorList>
    </citation>
    <scope>IDENTIFICATION</scope>
    <source>
        <tissue evidence="12">Leaf</tissue>
    </source>
</reference>
<feature type="region of interest" description="Disordered" evidence="9">
    <location>
        <begin position="514"/>
        <end position="589"/>
    </location>
</feature>
<keyword evidence="6 8" id="KW-0472">Membrane</keyword>
<feature type="transmembrane region" description="Helical" evidence="8">
    <location>
        <begin position="44"/>
        <end position="65"/>
    </location>
</feature>
<evidence type="ECO:0000256" key="5">
    <source>
        <dbReference type="ARBA" id="ARBA00022989"/>
    </source>
</evidence>